<keyword evidence="4" id="KW-0611">Plant defense</keyword>
<evidence type="ECO:0000256" key="3">
    <source>
        <dbReference type="ARBA" id="ARBA00022741"/>
    </source>
</evidence>
<proteinExistence type="predicted"/>
<dbReference type="GO" id="GO:0006952">
    <property type="term" value="P:defense response"/>
    <property type="evidence" value="ECO:0007669"/>
    <property type="project" value="UniProtKB-KW"/>
</dbReference>
<evidence type="ECO:0000256" key="2">
    <source>
        <dbReference type="ARBA" id="ARBA00022737"/>
    </source>
</evidence>
<dbReference type="Proteomes" id="UP001642360">
    <property type="component" value="Unassembled WGS sequence"/>
</dbReference>
<keyword evidence="1" id="KW-0433">Leucine-rich repeat</keyword>
<dbReference type="InterPro" id="IPR038005">
    <property type="entry name" value="RX-like_CC"/>
</dbReference>
<keyword evidence="5" id="KW-0067">ATP-binding</keyword>
<comment type="caution">
    <text evidence="7">The sequence shown here is derived from an EMBL/GenBank/DDBJ whole genome shotgun (WGS) entry which is preliminary data.</text>
</comment>
<dbReference type="EMBL" id="CAUOFW020008976">
    <property type="protein sequence ID" value="CAK9184478.1"/>
    <property type="molecule type" value="Genomic_DNA"/>
</dbReference>
<gene>
    <name evidence="7" type="ORF">ILEXP_LOCUS54809</name>
</gene>
<dbReference type="Gene3D" id="1.10.8.430">
    <property type="entry name" value="Helical domain of apoptotic protease-activating factors"/>
    <property type="match status" value="1"/>
</dbReference>
<dbReference type="CDD" id="cd14798">
    <property type="entry name" value="RX-CC_like"/>
    <property type="match status" value="1"/>
</dbReference>
<evidence type="ECO:0000313" key="7">
    <source>
        <dbReference type="EMBL" id="CAK9184478.1"/>
    </source>
</evidence>
<dbReference type="Pfam" id="PF18052">
    <property type="entry name" value="Rx_N"/>
    <property type="match status" value="1"/>
</dbReference>
<keyword evidence="3" id="KW-0547">Nucleotide-binding</keyword>
<evidence type="ECO:0000256" key="1">
    <source>
        <dbReference type="ARBA" id="ARBA00022614"/>
    </source>
</evidence>
<dbReference type="InterPro" id="IPR042197">
    <property type="entry name" value="Apaf_helical"/>
</dbReference>
<sequence>MSEAIVSFVVQTLTDLLKEEAEFLAGVDGQVQGLPHELKMLQSLLKDADARQIEDDPVRTWVEGAREVAYHAEDVLETYVLQVQSKRRGGILNILKRFACLLNEGMLLHKVGKETQGINTRISQLTDQLDKYGIRSTIKEGESSSSAHERQRQLRRSYSHVVEEDFVGLERDVENLVVHLVKEDRGKWHNMLEASRGVIPTAVDKNLSYVQKMELGRKMVKHCGGLPLAVVVLGGLLATKEALSESLFGQFRGRF</sequence>
<protein>
    <recommendedName>
        <fullName evidence="6">Disease resistance N-terminal domain-containing protein</fullName>
    </recommendedName>
</protein>
<evidence type="ECO:0000256" key="4">
    <source>
        <dbReference type="ARBA" id="ARBA00022821"/>
    </source>
</evidence>
<evidence type="ECO:0000256" key="5">
    <source>
        <dbReference type="ARBA" id="ARBA00022840"/>
    </source>
</evidence>
<keyword evidence="2" id="KW-0677">Repeat</keyword>
<dbReference type="GO" id="GO:0005524">
    <property type="term" value="F:ATP binding"/>
    <property type="evidence" value="ECO:0007669"/>
    <property type="project" value="UniProtKB-KW"/>
</dbReference>
<reference evidence="7 8" key="1">
    <citation type="submission" date="2024-02" db="EMBL/GenBank/DDBJ databases">
        <authorList>
            <person name="Vignale AGUSTIN F."/>
            <person name="Sosa J E."/>
            <person name="Modenutti C."/>
        </authorList>
    </citation>
    <scope>NUCLEOTIDE SEQUENCE [LARGE SCALE GENOMIC DNA]</scope>
</reference>
<feature type="domain" description="Disease resistance N-terminal" evidence="6">
    <location>
        <begin position="5"/>
        <end position="87"/>
    </location>
</feature>
<dbReference type="AlphaFoldDB" id="A0ABC8UTS9"/>
<evidence type="ECO:0000313" key="8">
    <source>
        <dbReference type="Proteomes" id="UP001642360"/>
    </source>
</evidence>
<accession>A0ABC8UTS9</accession>
<dbReference type="InterPro" id="IPR041118">
    <property type="entry name" value="Rx_N"/>
</dbReference>
<dbReference type="Gene3D" id="1.20.5.4130">
    <property type="match status" value="1"/>
</dbReference>
<name>A0ABC8UTS9_9AQUA</name>
<evidence type="ECO:0000259" key="6">
    <source>
        <dbReference type="Pfam" id="PF18052"/>
    </source>
</evidence>
<organism evidence="7 8">
    <name type="scientific">Ilex paraguariensis</name>
    <name type="common">yerba mate</name>
    <dbReference type="NCBI Taxonomy" id="185542"/>
    <lineage>
        <taxon>Eukaryota</taxon>
        <taxon>Viridiplantae</taxon>
        <taxon>Streptophyta</taxon>
        <taxon>Embryophyta</taxon>
        <taxon>Tracheophyta</taxon>
        <taxon>Spermatophyta</taxon>
        <taxon>Magnoliopsida</taxon>
        <taxon>eudicotyledons</taxon>
        <taxon>Gunneridae</taxon>
        <taxon>Pentapetalae</taxon>
        <taxon>asterids</taxon>
        <taxon>campanulids</taxon>
        <taxon>Aquifoliales</taxon>
        <taxon>Aquifoliaceae</taxon>
        <taxon>Ilex</taxon>
    </lineage>
</organism>
<dbReference type="PANTHER" id="PTHR19338">
    <property type="entry name" value="TRANSLOCASE OF INNER MITOCHONDRIAL MEMBRANE 13 HOMOLOG"/>
    <property type="match status" value="1"/>
</dbReference>
<keyword evidence="8" id="KW-1185">Reference proteome</keyword>
<dbReference type="PANTHER" id="PTHR19338:SF66">
    <property type="entry name" value="NB-ARC DOMAIN-CONTAINING PROTEIN"/>
    <property type="match status" value="1"/>
</dbReference>